<sequence length="251" mass="26620">MTHGVDPHTLTGAYATDALGDEERRTFEEHLTRCPSCLLEVRELTATAARLGLAAAASPRRTMKDEVLRRVTTVRQEPPFTESAGQARALRHRARHASRWALAACAAAATALGGTTVWQHQRADEARERARQTQERSEDLAGLMAAPDARTRTAKLAGGASATIVVSDSRNQAAFLAAGMAKPPRGKVYQLWFQDQGSMRSAGLLDPESTTTATLMKGPVGKATGMGMTVEPAGGSPEPTSPPVALLALPT</sequence>
<dbReference type="GO" id="GO:0016989">
    <property type="term" value="F:sigma factor antagonist activity"/>
    <property type="evidence" value="ECO:0007669"/>
    <property type="project" value="TreeGrafter"/>
</dbReference>
<feature type="domain" description="Putative zinc-finger" evidence="13">
    <location>
        <begin position="12"/>
        <end position="37"/>
    </location>
</feature>
<evidence type="ECO:0000256" key="2">
    <source>
        <dbReference type="ARBA" id="ARBA00004236"/>
    </source>
</evidence>
<keyword evidence="4" id="KW-0812">Transmembrane</keyword>
<dbReference type="Gene3D" id="1.10.10.1320">
    <property type="entry name" value="Anti-sigma factor, zinc-finger domain"/>
    <property type="match status" value="1"/>
</dbReference>
<feature type="region of interest" description="Disordered" evidence="11">
    <location>
        <begin position="229"/>
        <end position="251"/>
    </location>
</feature>
<proteinExistence type="predicted"/>
<protein>
    <recommendedName>
        <fullName evidence="10">Regulator of SigK</fullName>
    </recommendedName>
    <alternativeName>
        <fullName evidence="9">Sigma-K anti-sigma factor RskA</fullName>
    </alternativeName>
</protein>
<dbReference type="Proteomes" id="UP000608024">
    <property type="component" value="Unassembled WGS sequence"/>
</dbReference>
<dbReference type="InterPro" id="IPR051474">
    <property type="entry name" value="Anti-sigma-K/W_factor"/>
</dbReference>
<dbReference type="EMBL" id="BNBT01000051">
    <property type="protein sequence ID" value="GHE64446.1"/>
    <property type="molecule type" value="Genomic_DNA"/>
</dbReference>
<keyword evidence="6" id="KW-0805">Transcription regulation</keyword>
<dbReference type="AlphaFoldDB" id="A0A918ZS05"/>
<reference evidence="14" key="2">
    <citation type="submission" date="2020-09" db="EMBL/GenBank/DDBJ databases">
        <authorList>
            <person name="Sun Q."/>
            <person name="Ohkuma M."/>
        </authorList>
    </citation>
    <scope>NUCLEOTIDE SEQUENCE</scope>
    <source>
        <strain evidence="14">JCM 4784</strain>
    </source>
</reference>
<evidence type="ECO:0000256" key="3">
    <source>
        <dbReference type="ARBA" id="ARBA00022475"/>
    </source>
</evidence>
<evidence type="ECO:0000256" key="1">
    <source>
        <dbReference type="ARBA" id="ARBA00004167"/>
    </source>
</evidence>
<dbReference type="InterPro" id="IPR041916">
    <property type="entry name" value="Anti_sigma_zinc_sf"/>
</dbReference>
<gene>
    <name evidence="14" type="ORF">GCM10018785_36660</name>
</gene>
<dbReference type="InterPro" id="IPR018764">
    <property type="entry name" value="RskA_C"/>
</dbReference>
<evidence type="ECO:0000256" key="4">
    <source>
        <dbReference type="ARBA" id="ARBA00022692"/>
    </source>
</evidence>
<evidence type="ECO:0000259" key="13">
    <source>
        <dbReference type="Pfam" id="PF13490"/>
    </source>
</evidence>
<organism evidence="14 15">
    <name type="scientific">Streptomyces longispororuber</name>
    <dbReference type="NCBI Taxonomy" id="68230"/>
    <lineage>
        <taxon>Bacteria</taxon>
        <taxon>Bacillati</taxon>
        <taxon>Actinomycetota</taxon>
        <taxon>Actinomycetes</taxon>
        <taxon>Kitasatosporales</taxon>
        <taxon>Streptomycetaceae</taxon>
        <taxon>Streptomyces</taxon>
    </lineage>
</organism>
<dbReference type="GO" id="GO:0006417">
    <property type="term" value="P:regulation of translation"/>
    <property type="evidence" value="ECO:0007669"/>
    <property type="project" value="TreeGrafter"/>
</dbReference>
<evidence type="ECO:0000256" key="11">
    <source>
        <dbReference type="SAM" id="MobiDB-lite"/>
    </source>
</evidence>
<keyword evidence="5" id="KW-1133">Transmembrane helix</keyword>
<evidence type="ECO:0000256" key="9">
    <source>
        <dbReference type="ARBA" id="ARBA00029829"/>
    </source>
</evidence>
<reference evidence="14" key="1">
    <citation type="journal article" date="2014" name="Int. J. Syst. Evol. Microbiol.">
        <title>Complete genome sequence of Corynebacterium casei LMG S-19264T (=DSM 44701T), isolated from a smear-ripened cheese.</title>
        <authorList>
            <consortium name="US DOE Joint Genome Institute (JGI-PGF)"/>
            <person name="Walter F."/>
            <person name="Albersmeier A."/>
            <person name="Kalinowski J."/>
            <person name="Ruckert C."/>
        </authorList>
    </citation>
    <scope>NUCLEOTIDE SEQUENCE</scope>
    <source>
        <strain evidence="14">JCM 4784</strain>
    </source>
</reference>
<feature type="domain" description="Anti-sigma K factor RskA C-terminal" evidence="12">
    <location>
        <begin position="101"/>
        <end position="243"/>
    </location>
</feature>
<keyword evidence="3" id="KW-1003">Cell membrane</keyword>
<evidence type="ECO:0000256" key="5">
    <source>
        <dbReference type="ARBA" id="ARBA00022989"/>
    </source>
</evidence>
<comment type="subcellular location">
    <subcellularLocation>
        <location evidence="2">Cell membrane</location>
    </subcellularLocation>
    <subcellularLocation>
        <location evidence="1">Membrane</location>
        <topology evidence="1">Single-pass membrane protein</topology>
    </subcellularLocation>
</comment>
<dbReference type="GO" id="GO:0005886">
    <property type="term" value="C:plasma membrane"/>
    <property type="evidence" value="ECO:0007669"/>
    <property type="project" value="UniProtKB-SubCell"/>
</dbReference>
<evidence type="ECO:0000256" key="7">
    <source>
        <dbReference type="ARBA" id="ARBA00023136"/>
    </source>
</evidence>
<keyword evidence="15" id="KW-1185">Reference proteome</keyword>
<dbReference type="InterPro" id="IPR027383">
    <property type="entry name" value="Znf_put"/>
</dbReference>
<evidence type="ECO:0000313" key="15">
    <source>
        <dbReference type="Proteomes" id="UP000608024"/>
    </source>
</evidence>
<dbReference type="Pfam" id="PF13490">
    <property type="entry name" value="zf-HC2"/>
    <property type="match status" value="1"/>
</dbReference>
<keyword evidence="7" id="KW-0472">Membrane</keyword>
<evidence type="ECO:0000259" key="12">
    <source>
        <dbReference type="Pfam" id="PF10099"/>
    </source>
</evidence>
<dbReference type="RefSeq" id="WP_190137041.1">
    <property type="nucleotide sequence ID" value="NZ_BNBT01000051.1"/>
</dbReference>
<name>A0A918ZS05_9ACTN</name>
<accession>A0A918ZS05</accession>
<keyword evidence="8" id="KW-0804">Transcription</keyword>
<comment type="caution">
    <text evidence="14">The sequence shown here is derived from an EMBL/GenBank/DDBJ whole genome shotgun (WGS) entry which is preliminary data.</text>
</comment>
<evidence type="ECO:0000313" key="14">
    <source>
        <dbReference type="EMBL" id="GHE64446.1"/>
    </source>
</evidence>
<evidence type="ECO:0000256" key="10">
    <source>
        <dbReference type="ARBA" id="ARBA00030803"/>
    </source>
</evidence>
<evidence type="ECO:0000256" key="6">
    <source>
        <dbReference type="ARBA" id="ARBA00023015"/>
    </source>
</evidence>
<dbReference type="Pfam" id="PF10099">
    <property type="entry name" value="RskA_C"/>
    <property type="match status" value="1"/>
</dbReference>
<dbReference type="PANTHER" id="PTHR37461:SF1">
    <property type="entry name" value="ANTI-SIGMA-K FACTOR RSKA"/>
    <property type="match status" value="1"/>
</dbReference>
<evidence type="ECO:0000256" key="8">
    <source>
        <dbReference type="ARBA" id="ARBA00023163"/>
    </source>
</evidence>
<dbReference type="PANTHER" id="PTHR37461">
    <property type="entry name" value="ANTI-SIGMA-K FACTOR RSKA"/>
    <property type="match status" value="1"/>
</dbReference>